<dbReference type="EMBL" id="LS483468">
    <property type="protein sequence ID" value="SQI28799.1"/>
    <property type="molecule type" value="Genomic_DNA"/>
</dbReference>
<evidence type="ECO:0000313" key="2">
    <source>
        <dbReference type="Proteomes" id="UP000249091"/>
    </source>
</evidence>
<protein>
    <submittedName>
        <fullName evidence="1">Uncharacterized protein</fullName>
    </submittedName>
</protein>
<dbReference type="RefSeq" id="WP_072698269.1">
    <property type="nucleotide sequence ID" value="NZ_JAFBBL010000001.1"/>
</dbReference>
<dbReference type="KEGG" id="rcr:NCTC10994_00552"/>
<sequence>MTARQEQLVLVGTPADSAAAYHWAEVQNWAEEHGWAISSELPATGAVWGAVATEEVLDGICSPAEAELIYRVRAAGIPLFGVHQAPALLASLTSPVPSYAA</sequence>
<name>A0A2X4TQZ7_9NOCA</name>
<dbReference type="Proteomes" id="UP000249091">
    <property type="component" value="Chromosome 1"/>
</dbReference>
<dbReference type="AlphaFoldDB" id="A0A2X4TQZ7"/>
<dbReference type="STRING" id="1219011.GCA_001895045_00272"/>
<accession>A0A2X4TQZ7</accession>
<reference evidence="1 2" key="1">
    <citation type="submission" date="2018-06" db="EMBL/GenBank/DDBJ databases">
        <authorList>
            <consortium name="Pathogen Informatics"/>
            <person name="Doyle S."/>
        </authorList>
    </citation>
    <scope>NUCLEOTIDE SEQUENCE [LARGE SCALE GENOMIC DNA]</scope>
    <source>
        <strain evidence="1 2">NCTC10994</strain>
    </source>
</reference>
<evidence type="ECO:0000313" key="1">
    <source>
        <dbReference type="EMBL" id="SQI28799.1"/>
    </source>
</evidence>
<organism evidence="1 2">
    <name type="scientific">Rhodococcus coprophilus</name>
    <dbReference type="NCBI Taxonomy" id="38310"/>
    <lineage>
        <taxon>Bacteria</taxon>
        <taxon>Bacillati</taxon>
        <taxon>Actinomycetota</taxon>
        <taxon>Actinomycetes</taxon>
        <taxon>Mycobacteriales</taxon>
        <taxon>Nocardiaceae</taxon>
        <taxon>Rhodococcus</taxon>
    </lineage>
</organism>
<gene>
    <name evidence="1" type="ORF">NCTC10994_00552</name>
</gene>
<proteinExistence type="predicted"/>
<keyword evidence="2" id="KW-1185">Reference proteome</keyword>